<evidence type="ECO:0000256" key="6">
    <source>
        <dbReference type="ARBA" id="ARBA00022833"/>
    </source>
</evidence>
<sequence length="373" mass="40646">MAKNELRFEEMAYPFWLGSHCAGAIADHLAGMVASSLHVITDHTVNALHVKSFVRQLHTDCPIRVWSIPEGEENKTLTTLETLANQLLSVGVDRNSVIVAMGGGVVGNLAGLLAALLFRGIRLVHIPTTLLAMSDSVVSHKQAVNMPQGKNLLGCYYMPEAVFADTAFLMTLPARHIRSGLCEIIKNVLIIEAQEASPLAQALNPDAQYHEDALIRIVRSGVRAKQKIMIHDRREKRQALAFEYGHTVGHAIELACAGRLTHGESVALGMIVAAEIASALGVLSPKAYDWHYRLLRLNGVDLRAPAGTTAEAVMQMLLSDNKRGYLRTAANEVPMILLQDMGVPLLNNEGIPLTPVSVDLIEALLRKHLLHPC</sequence>
<evidence type="ECO:0000256" key="1">
    <source>
        <dbReference type="ARBA" id="ARBA00001911"/>
    </source>
</evidence>
<dbReference type="GO" id="GO:0009073">
    <property type="term" value="P:aromatic amino acid family biosynthetic process"/>
    <property type="evidence" value="ECO:0007669"/>
    <property type="project" value="InterPro"/>
</dbReference>
<dbReference type="KEGG" id="sod:Sant_P0317"/>
<dbReference type="Gene3D" id="1.20.1090.10">
    <property type="entry name" value="Dehydroquinate synthase-like - alpha domain"/>
    <property type="match status" value="1"/>
</dbReference>
<proteinExistence type="predicted"/>
<dbReference type="InterPro" id="IPR050071">
    <property type="entry name" value="Dehydroquinate_synthase"/>
</dbReference>
<evidence type="ECO:0000259" key="12">
    <source>
        <dbReference type="Pfam" id="PF24621"/>
    </source>
</evidence>
<comment type="cofactor">
    <cofactor evidence="3">
        <name>Zn(2+)</name>
        <dbReference type="ChEBI" id="CHEBI:29105"/>
    </cofactor>
</comment>
<evidence type="ECO:0000256" key="4">
    <source>
        <dbReference type="ARBA" id="ARBA00022723"/>
    </source>
</evidence>
<evidence type="ECO:0000259" key="11">
    <source>
        <dbReference type="Pfam" id="PF01761"/>
    </source>
</evidence>
<dbReference type="InterPro" id="IPR030960">
    <property type="entry name" value="DHQS/DOIS_N"/>
</dbReference>
<keyword evidence="14" id="KW-1185">Reference proteome</keyword>
<evidence type="ECO:0000256" key="8">
    <source>
        <dbReference type="ARBA" id="ARBA00023239"/>
    </source>
</evidence>
<dbReference type="Pfam" id="PF01761">
    <property type="entry name" value="DHQ_synthase"/>
    <property type="match status" value="1"/>
</dbReference>
<dbReference type="PANTHER" id="PTHR43622:SF1">
    <property type="entry name" value="3-DEHYDROQUINATE SYNTHASE"/>
    <property type="match status" value="1"/>
</dbReference>
<evidence type="ECO:0000256" key="9">
    <source>
        <dbReference type="ARBA" id="ARBA00023285"/>
    </source>
</evidence>
<keyword evidence="9" id="KW-0170">Cobalt</keyword>
<dbReference type="Pfam" id="PF24621">
    <property type="entry name" value="DHQS_C"/>
    <property type="match status" value="1"/>
</dbReference>
<feature type="transmembrane region" description="Helical" evidence="10">
    <location>
        <begin position="97"/>
        <end position="118"/>
    </location>
</feature>
<dbReference type="SUPFAM" id="SSF56796">
    <property type="entry name" value="Dehydroquinate synthase-like"/>
    <property type="match status" value="1"/>
</dbReference>
<keyword evidence="6" id="KW-0862">Zinc</keyword>
<dbReference type="GO" id="GO:0003856">
    <property type="term" value="F:3-dehydroquinate synthase activity"/>
    <property type="evidence" value="ECO:0007669"/>
    <property type="project" value="TreeGrafter"/>
</dbReference>
<dbReference type="GO" id="GO:0046872">
    <property type="term" value="F:metal ion binding"/>
    <property type="evidence" value="ECO:0007669"/>
    <property type="project" value="UniProtKB-KW"/>
</dbReference>
<dbReference type="CDD" id="cd08197">
    <property type="entry name" value="DOIS"/>
    <property type="match status" value="1"/>
</dbReference>
<evidence type="ECO:0000256" key="2">
    <source>
        <dbReference type="ARBA" id="ARBA00001941"/>
    </source>
</evidence>
<feature type="domain" description="3-dehydroquinate synthase C-terminal" evidence="12">
    <location>
        <begin position="180"/>
        <end position="322"/>
    </location>
</feature>
<gene>
    <name evidence="13" type="ORF">Sant_P0317</name>
</gene>
<dbReference type="PANTHER" id="PTHR43622">
    <property type="entry name" value="3-DEHYDROQUINATE SYNTHASE"/>
    <property type="match status" value="1"/>
</dbReference>
<dbReference type="AlphaFoldDB" id="W0I4L9"/>
<reference evidence="13 14" key="1">
    <citation type="journal article" date="2014" name="Genome Biol. Evol.">
        <title>Genome degeneration and adaptation in a nascent stage of symbiosis.</title>
        <authorList>
            <person name="Oakeson K.F."/>
            <person name="Gil R."/>
            <person name="Clayton A.L."/>
            <person name="Dunn D.M."/>
            <person name="von Niederhausern A.C."/>
            <person name="Hamil C."/>
            <person name="Aoyagi A."/>
            <person name="Duval B."/>
            <person name="Baca A."/>
            <person name="Silva F.J."/>
            <person name="Vallier A."/>
            <person name="Jackson D.G."/>
            <person name="Latorre A."/>
            <person name="Weiss R.B."/>
            <person name="Heddi A."/>
            <person name="Moya A."/>
            <person name="Dale C."/>
        </authorList>
    </citation>
    <scope>NUCLEOTIDE SEQUENCE [LARGE SCALE GENOMIC DNA]</scope>
    <source>
        <strain evidence="13 14">HS1</strain>
        <plasmid evidence="14">Plasmid pHS1</plasmid>
    </source>
</reference>
<dbReference type="FunFam" id="3.40.50.1970:FF:000007">
    <property type="entry name" value="Pentafunctional AROM polypeptide"/>
    <property type="match status" value="1"/>
</dbReference>
<comment type="cofactor">
    <cofactor evidence="1">
        <name>NAD(+)</name>
        <dbReference type="ChEBI" id="CHEBI:57540"/>
    </cofactor>
</comment>
<dbReference type="GO" id="GO:0000166">
    <property type="term" value="F:nucleotide binding"/>
    <property type="evidence" value="ECO:0007669"/>
    <property type="project" value="UniProtKB-KW"/>
</dbReference>
<dbReference type="Proteomes" id="UP000019028">
    <property type="component" value="Plasmid pHS1"/>
</dbReference>
<keyword evidence="8" id="KW-0456">Lyase</keyword>
<dbReference type="HOGENOM" id="CLU_001201_0_1_6"/>
<evidence type="ECO:0000313" key="13">
    <source>
        <dbReference type="EMBL" id="AHF79353.1"/>
    </source>
</evidence>
<dbReference type="PATRIC" id="fig|1239307.3.peg.4879"/>
<organism evidence="13 14">
    <name type="scientific">Sodalis praecaptivus</name>
    <dbReference type="NCBI Taxonomy" id="1239307"/>
    <lineage>
        <taxon>Bacteria</taxon>
        <taxon>Pseudomonadati</taxon>
        <taxon>Pseudomonadota</taxon>
        <taxon>Gammaproteobacteria</taxon>
        <taxon>Enterobacterales</taxon>
        <taxon>Bruguierivoracaceae</taxon>
        <taxon>Sodalis</taxon>
    </lineage>
</organism>
<evidence type="ECO:0000313" key="14">
    <source>
        <dbReference type="Proteomes" id="UP000019028"/>
    </source>
</evidence>
<dbReference type="InterPro" id="IPR030963">
    <property type="entry name" value="DHQ_synth_fam"/>
</dbReference>
<evidence type="ECO:0000256" key="10">
    <source>
        <dbReference type="SAM" id="Phobius"/>
    </source>
</evidence>
<evidence type="ECO:0000256" key="3">
    <source>
        <dbReference type="ARBA" id="ARBA00001947"/>
    </source>
</evidence>
<geneLocation type="plasmid" evidence="13 14">
    <name>pHS1</name>
</geneLocation>
<dbReference type="EMBL" id="CP006570">
    <property type="protein sequence ID" value="AHF79353.1"/>
    <property type="molecule type" value="Genomic_DNA"/>
</dbReference>
<comment type="cofactor">
    <cofactor evidence="2">
        <name>Co(2+)</name>
        <dbReference type="ChEBI" id="CHEBI:48828"/>
    </cofactor>
</comment>
<accession>W0I4L9</accession>
<keyword evidence="7" id="KW-0520">NAD</keyword>
<keyword evidence="4" id="KW-0479">Metal-binding</keyword>
<name>W0I4L9_9GAMM</name>
<dbReference type="PIRSF" id="PIRSF001455">
    <property type="entry name" value="DHQ_synth"/>
    <property type="match status" value="1"/>
</dbReference>
<dbReference type="Gene3D" id="3.40.50.1970">
    <property type="match status" value="1"/>
</dbReference>
<keyword evidence="10" id="KW-0472">Membrane</keyword>
<keyword evidence="10" id="KW-1133">Transmembrane helix</keyword>
<keyword evidence="13" id="KW-0614">Plasmid</keyword>
<evidence type="ECO:0000256" key="5">
    <source>
        <dbReference type="ARBA" id="ARBA00022741"/>
    </source>
</evidence>
<keyword evidence="10" id="KW-0812">Transmembrane</keyword>
<protein>
    <submittedName>
        <fullName evidence="13">2-deoxy-scyllo-inosose synthase, antibiotic biosynthesis</fullName>
    </submittedName>
</protein>
<evidence type="ECO:0000256" key="7">
    <source>
        <dbReference type="ARBA" id="ARBA00023027"/>
    </source>
</evidence>
<dbReference type="InterPro" id="IPR056179">
    <property type="entry name" value="DHQS_C"/>
</dbReference>
<feature type="domain" description="3-dehydroquinate synthase N-terminal" evidence="11">
    <location>
        <begin position="67"/>
        <end position="178"/>
    </location>
</feature>
<keyword evidence="5" id="KW-0547">Nucleotide-binding</keyword>